<feature type="compositionally biased region" description="Low complexity" evidence="1">
    <location>
        <begin position="43"/>
        <end position="67"/>
    </location>
</feature>
<accession>A0A9P6A6W8</accession>
<organism evidence="2 3">
    <name type="scientific">Pleurotus eryngii</name>
    <name type="common">Boletus of the steppes</name>
    <dbReference type="NCBI Taxonomy" id="5323"/>
    <lineage>
        <taxon>Eukaryota</taxon>
        <taxon>Fungi</taxon>
        <taxon>Dikarya</taxon>
        <taxon>Basidiomycota</taxon>
        <taxon>Agaricomycotina</taxon>
        <taxon>Agaricomycetes</taxon>
        <taxon>Agaricomycetidae</taxon>
        <taxon>Agaricales</taxon>
        <taxon>Pleurotineae</taxon>
        <taxon>Pleurotaceae</taxon>
        <taxon>Pleurotus</taxon>
    </lineage>
</organism>
<evidence type="ECO:0000256" key="1">
    <source>
        <dbReference type="SAM" id="MobiDB-lite"/>
    </source>
</evidence>
<evidence type="ECO:0000313" key="3">
    <source>
        <dbReference type="Proteomes" id="UP000807025"/>
    </source>
</evidence>
<comment type="caution">
    <text evidence="2">The sequence shown here is derived from an EMBL/GenBank/DDBJ whole genome shotgun (WGS) entry which is preliminary data.</text>
</comment>
<dbReference type="AlphaFoldDB" id="A0A9P6A6W8"/>
<dbReference type="EMBL" id="MU154525">
    <property type="protein sequence ID" value="KAF9501003.1"/>
    <property type="molecule type" value="Genomic_DNA"/>
</dbReference>
<gene>
    <name evidence="2" type="ORF">BDN71DRAFT_1439930</name>
</gene>
<proteinExistence type="predicted"/>
<keyword evidence="3" id="KW-1185">Reference proteome</keyword>
<protein>
    <submittedName>
        <fullName evidence="2">Uncharacterized protein</fullName>
    </submittedName>
</protein>
<sequence>MAQSSLLDSFDPFATHPFTNISGVIPQPPAPSRYAIPQRPRASTSQKSSASSSPSSSQGSSPTLQSPQPRPFASSPPQPVFVPFRQETSSPDHRTPCEYMYPERYCLVAETKQGH</sequence>
<feature type="region of interest" description="Disordered" evidence="1">
    <location>
        <begin position="1"/>
        <end position="96"/>
    </location>
</feature>
<dbReference type="OrthoDB" id="191192at2759"/>
<evidence type="ECO:0000313" key="2">
    <source>
        <dbReference type="EMBL" id="KAF9501003.1"/>
    </source>
</evidence>
<reference evidence="2" key="1">
    <citation type="submission" date="2020-11" db="EMBL/GenBank/DDBJ databases">
        <authorList>
            <consortium name="DOE Joint Genome Institute"/>
            <person name="Ahrendt S."/>
            <person name="Riley R."/>
            <person name="Andreopoulos W."/>
            <person name="Labutti K."/>
            <person name="Pangilinan J."/>
            <person name="Ruiz-Duenas F.J."/>
            <person name="Barrasa J.M."/>
            <person name="Sanchez-Garcia M."/>
            <person name="Camarero S."/>
            <person name="Miyauchi S."/>
            <person name="Serrano A."/>
            <person name="Linde D."/>
            <person name="Babiker R."/>
            <person name="Drula E."/>
            <person name="Ayuso-Fernandez I."/>
            <person name="Pacheco R."/>
            <person name="Padilla G."/>
            <person name="Ferreira P."/>
            <person name="Barriuso J."/>
            <person name="Kellner H."/>
            <person name="Castanera R."/>
            <person name="Alfaro M."/>
            <person name="Ramirez L."/>
            <person name="Pisabarro A.G."/>
            <person name="Kuo A."/>
            <person name="Tritt A."/>
            <person name="Lipzen A."/>
            <person name="He G."/>
            <person name="Yan M."/>
            <person name="Ng V."/>
            <person name="Cullen D."/>
            <person name="Martin F."/>
            <person name="Rosso M.-N."/>
            <person name="Henrissat B."/>
            <person name="Hibbett D."/>
            <person name="Martinez A.T."/>
            <person name="Grigoriev I.V."/>
        </authorList>
    </citation>
    <scope>NUCLEOTIDE SEQUENCE</scope>
    <source>
        <strain evidence="2">ATCC 90797</strain>
    </source>
</reference>
<name>A0A9P6A6W8_PLEER</name>
<feature type="compositionally biased region" description="Pro residues" evidence="1">
    <location>
        <begin position="68"/>
        <end position="80"/>
    </location>
</feature>
<dbReference type="Proteomes" id="UP000807025">
    <property type="component" value="Unassembled WGS sequence"/>
</dbReference>